<proteinExistence type="predicted"/>
<dbReference type="Proteomes" id="UP001595898">
    <property type="component" value="Unassembled WGS sequence"/>
</dbReference>
<evidence type="ECO:0000313" key="2">
    <source>
        <dbReference type="Proteomes" id="UP001595898"/>
    </source>
</evidence>
<accession>A0ABD5PMA3</accession>
<keyword evidence="2" id="KW-1185">Reference proteome</keyword>
<dbReference type="RefSeq" id="WP_250139734.1">
    <property type="nucleotide sequence ID" value="NZ_JALIQP010000002.1"/>
</dbReference>
<gene>
    <name evidence="1" type="ORF">ACFO5R_06525</name>
</gene>
<dbReference type="AlphaFoldDB" id="A0ABD5PMA3"/>
<protein>
    <submittedName>
        <fullName evidence="1">Uncharacterized protein</fullName>
    </submittedName>
</protein>
<name>A0ABD5PMA3_9EURY</name>
<reference evidence="1 2" key="1">
    <citation type="journal article" date="2019" name="Int. J. Syst. Evol. Microbiol.">
        <title>The Global Catalogue of Microorganisms (GCM) 10K type strain sequencing project: providing services to taxonomists for standard genome sequencing and annotation.</title>
        <authorList>
            <consortium name="The Broad Institute Genomics Platform"/>
            <consortium name="The Broad Institute Genome Sequencing Center for Infectious Disease"/>
            <person name="Wu L."/>
            <person name="Ma J."/>
        </authorList>
    </citation>
    <scope>NUCLEOTIDE SEQUENCE [LARGE SCALE GENOMIC DNA]</scope>
    <source>
        <strain evidence="1 2">WLHS5</strain>
    </source>
</reference>
<sequence length="117" mass="12908">MTLSITVSDRFREAAADWGDDRLVDEERALETKAEQALLEIEHLVAGASEVSFEVEGETIHHDPSDDLEAFLERQADAYGLDPADVLALHVDLFARAFLEDEGGSGPDWSDDPRPGR</sequence>
<organism evidence="1 2">
    <name type="scientific">Halosolutus amylolyticus</name>
    <dbReference type="NCBI Taxonomy" id="2932267"/>
    <lineage>
        <taxon>Archaea</taxon>
        <taxon>Methanobacteriati</taxon>
        <taxon>Methanobacteriota</taxon>
        <taxon>Stenosarchaea group</taxon>
        <taxon>Halobacteria</taxon>
        <taxon>Halobacteriales</taxon>
        <taxon>Natrialbaceae</taxon>
        <taxon>Halosolutus</taxon>
    </lineage>
</organism>
<evidence type="ECO:0000313" key="1">
    <source>
        <dbReference type="EMBL" id="MFC4541578.1"/>
    </source>
</evidence>
<dbReference type="EMBL" id="JBHSFA010000002">
    <property type="protein sequence ID" value="MFC4541578.1"/>
    <property type="molecule type" value="Genomic_DNA"/>
</dbReference>
<comment type="caution">
    <text evidence="1">The sequence shown here is derived from an EMBL/GenBank/DDBJ whole genome shotgun (WGS) entry which is preliminary data.</text>
</comment>